<dbReference type="Gene3D" id="3.40.640.10">
    <property type="entry name" value="Type I PLP-dependent aspartate aminotransferase-like (Major domain)"/>
    <property type="match status" value="1"/>
</dbReference>
<dbReference type="Gene3D" id="1.10.10.10">
    <property type="entry name" value="Winged helix-like DNA-binding domain superfamily/Winged helix DNA-binding domain"/>
    <property type="match status" value="1"/>
</dbReference>
<dbReference type="GO" id="GO:0030170">
    <property type="term" value="F:pyridoxal phosphate binding"/>
    <property type="evidence" value="ECO:0007669"/>
    <property type="project" value="InterPro"/>
</dbReference>
<keyword evidence="9" id="KW-0238">DNA-binding</keyword>
<dbReference type="GO" id="GO:0003700">
    <property type="term" value="F:DNA-binding transcription factor activity"/>
    <property type="evidence" value="ECO:0007669"/>
    <property type="project" value="InterPro"/>
</dbReference>
<keyword evidence="7" id="KW-0663">Pyridoxal phosphate</keyword>
<dbReference type="Pfam" id="PF00392">
    <property type="entry name" value="GntR"/>
    <property type="match status" value="1"/>
</dbReference>
<dbReference type="AlphaFoldDB" id="A0A3S4YAY3"/>
<gene>
    <name evidence="12" type="primary">lysN_2</name>
    <name evidence="12" type="ORF">NCTC13193_04080</name>
</gene>
<evidence type="ECO:0000256" key="6">
    <source>
        <dbReference type="ARBA" id="ARBA00022679"/>
    </source>
</evidence>
<dbReference type="InterPro" id="IPR051446">
    <property type="entry name" value="HTH_trans_reg/aminotransferase"/>
</dbReference>
<proteinExistence type="inferred from homology"/>
<dbReference type="GO" id="GO:0003677">
    <property type="term" value="F:DNA binding"/>
    <property type="evidence" value="ECO:0007669"/>
    <property type="project" value="UniProtKB-KW"/>
</dbReference>
<dbReference type="InterPro" id="IPR015422">
    <property type="entry name" value="PyrdxlP-dep_Trfase_small"/>
</dbReference>
<organism evidence="12 13">
    <name type="scientific">Serratia fonticola</name>
    <dbReference type="NCBI Taxonomy" id="47917"/>
    <lineage>
        <taxon>Bacteria</taxon>
        <taxon>Pseudomonadati</taxon>
        <taxon>Pseudomonadota</taxon>
        <taxon>Gammaproteobacteria</taxon>
        <taxon>Enterobacterales</taxon>
        <taxon>Yersiniaceae</taxon>
        <taxon>Serratia</taxon>
    </lineage>
</organism>
<dbReference type="Proteomes" id="UP000270487">
    <property type="component" value="Chromosome"/>
</dbReference>
<dbReference type="InterPro" id="IPR036388">
    <property type="entry name" value="WH-like_DNA-bd_sf"/>
</dbReference>
<dbReference type="GO" id="GO:0047536">
    <property type="term" value="F:2-aminoadipate transaminase activity"/>
    <property type="evidence" value="ECO:0007669"/>
    <property type="project" value="UniProtKB-EC"/>
</dbReference>
<dbReference type="PANTHER" id="PTHR46577">
    <property type="entry name" value="HTH-TYPE TRANSCRIPTIONAL REGULATORY PROTEIN GABR"/>
    <property type="match status" value="1"/>
</dbReference>
<evidence type="ECO:0000256" key="2">
    <source>
        <dbReference type="ARBA" id="ARBA00005384"/>
    </source>
</evidence>
<dbReference type="EC" id="2.6.1.39" evidence="12"/>
<comment type="similarity">
    <text evidence="2">In the C-terminal section; belongs to the class-I pyridoxal-phosphate-dependent aminotransferase family.</text>
</comment>
<dbReference type="PROSITE" id="PS50949">
    <property type="entry name" value="HTH_GNTR"/>
    <property type="match status" value="1"/>
</dbReference>
<dbReference type="InterPro" id="IPR015421">
    <property type="entry name" value="PyrdxlP-dep_Trfase_major"/>
</dbReference>
<accession>A0A3S4YAY3</accession>
<dbReference type="InterPro" id="IPR036390">
    <property type="entry name" value="WH_DNA-bd_sf"/>
</dbReference>
<evidence type="ECO:0000313" key="12">
    <source>
        <dbReference type="EMBL" id="VEI73290.1"/>
    </source>
</evidence>
<dbReference type="InterPro" id="IPR015424">
    <property type="entry name" value="PyrdxlP-dep_Trfase"/>
</dbReference>
<feature type="domain" description="HTH gntR-type" evidence="11">
    <location>
        <begin position="28"/>
        <end position="96"/>
    </location>
</feature>
<dbReference type="InterPro" id="IPR004839">
    <property type="entry name" value="Aminotransferase_I/II_large"/>
</dbReference>
<evidence type="ECO:0000256" key="1">
    <source>
        <dbReference type="ARBA" id="ARBA00001933"/>
    </source>
</evidence>
<evidence type="ECO:0000256" key="8">
    <source>
        <dbReference type="ARBA" id="ARBA00023015"/>
    </source>
</evidence>
<comment type="similarity">
    <text evidence="3">Belongs to the class-I pyridoxal-phosphate-dependent aminotransferase family.</text>
</comment>
<reference evidence="12 13" key="1">
    <citation type="submission" date="2018-12" db="EMBL/GenBank/DDBJ databases">
        <authorList>
            <consortium name="Pathogen Informatics"/>
        </authorList>
    </citation>
    <scope>NUCLEOTIDE SEQUENCE [LARGE SCALE GENOMIC DNA]</scope>
    <source>
        <strain evidence="12 13">NCTC13193</strain>
    </source>
</reference>
<evidence type="ECO:0000256" key="7">
    <source>
        <dbReference type="ARBA" id="ARBA00022898"/>
    </source>
</evidence>
<keyword evidence="5 12" id="KW-0032">Aminotransferase</keyword>
<keyword evidence="10" id="KW-0804">Transcription</keyword>
<protein>
    <submittedName>
        <fullName evidence="12">2-aminoadipate transaminase</fullName>
        <ecNumber evidence="12">2.6.1.39</ecNumber>
    </submittedName>
</protein>
<keyword evidence="6 12" id="KW-0808">Transferase</keyword>
<dbReference type="EMBL" id="LR134492">
    <property type="protein sequence ID" value="VEI73290.1"/>
    <property type="molecule type" value="Genomic_DNA"/>
</dbReference>
<evidence type="ECO:0000256" key="3">
    <source>
        <dbReference type="ARBA" id="ARBA00007441"/>
    </source>
</evidence>
<dbReference type="Pfam" id="PF00155">
    <property type="entry name" value="Aminotran_1_2"/>
    <property type="match status" value="1"/>
</dbReference>
<dbReference type="CDD" id="cd07377">
    <property type="entry name" value="WHTH_GntR"/>
    <property type="match status" value="1"/>
</dbReference>
<comment type="subunit">
    <text evidence="4">Homodimer.</text>
</comment>
<dbReference type="FunFam" id="3.40.640.10:FF:000053">
    <property type="entry name" value="Aminotransferase, class I"/>
    <property type="match status" value="1"/>
</dbReference>
<dbReference type="SUPFAM" id="SSF46785">
    <property type="entry name" value="Winged helix' DNA-binding domain"/>
    <property type="match status" value="1"/>
</dbReference>
<dbReference type="Gene3D" id="3.90.1150.10">
    <property type="entry name" value="Aspartate Aminotransferase, domain 1"/>
    <property type="match status" value="1"/>
</dbReference>
<dbReference type="CDD" id="cd00609">
    <property type="entry name" value="AAT_like"/>
    <property type="match status" value="1"/>
</dbReference>
<sequence>MLLWDIVKVDFYDRANFMHIPLDRQQDIPLYLQIEEALRRAILGGTFADGDKLPSTRSLAAELSVSRLTVESAYAELTAKGLLQQRRGSGAYVRHLQPAPMQQRPASSELFPADRFTTTTSRLDGYPDIPLPEHIINFAAGVGSPKVFPLEAFRKILLSILSRHAEEAFSYGDYCGYYPLRDTLSRILTAQGIPTRAEQVLITNGSQHAISLIFQTLLRPGDTVIVEEPTYAEALGLLRLHQINIVPVPSDRHGMCVEQLPELIARHQPKMIYTIPNFNNPTGRCMSEARRSRLLALAQQAGIVILEDDFVGDLRYNGKSLPSLRAMAPAGTVIYVSTFSKMLLPSMRIGYLVADSEQYLQFSRLKHVDSFTSSNLIQRALDAFVTVGSYDKQLRRAGRMYRQHRDAMVAALSELLPPGCRFDIPAGGLFIWLELPPAVSTTTLMPIAWQQGVTFARGECFYVEEQHGAHGLRLNFAANTPELITEGIARLCRAIVEVMGN</sequence>
<evidence type="ECO:0000259" key="11">
    <source>
        <dbReference type="PROSITE" id="PS50949"/>
    </source>
</evidence>
<evidence type="ECO:0000256" key="5">
    <source>
        <dbReference type="ARBA" id="ARBA00022576"/>
    </source>
</evidence>
<name>A0A3S4YAY3_SERFO</name>
<dbReference type="InterPro" id="IPR000524">
    <property type="entry name" value="Tscrpt_reg_HTH_GntR"/>
</dbReference>
<evidence type="ECO:0000256" key="4">
    <source>
        <dbReference type="ARBA" id="ARBA00011738"/>
    </source>
</evidence>
<dbReference type="SUPFAM" id="SSF53383">
    <property type="entry name" value="PLP-dependent transferases"/>
    <property type="match status" value="1"/>
</dbReference>
<dbReference type="SMART" id="SM00345">
    <property type="entry name" value="HTH_GNTR"/>
    <property type="match status" value="1"/>
</dbReference>
<keyword evidence="8" id="KW-0805">Transcription regulation</keyword>
<evidence type="ECO:0000256" key="10">
    <source>
        <dbReference type="ARBA" id="ARBA00023163"/>
    </source>
</evidence>
<evidence type="ECO:0000313" key="13">
    <source>
        <dbReference type="Proteomes" id="UP000270487"/>
    </source>
</evidence>
<evidence type="ECO:0000256" key="9">
    <source>
        <dbReference type="ARBA" id="ARBA00023125"/>
    </source>
</evidence>
<comment type="cofactor">
    <cofactor evidence="1">
        <name>pyridoxal 5'-phosphate</name>
        <dbReference type="ChEBI" id="CHEBI:597326"/>
    </cofactor>
</comment>
<dbReference type="PANTHER" id="PTHR46577:SF2">
    <property type="entry name" value="TRANSCRIPTIONAL REGULATORY PROTEIN"/>
    <property type="match status" value="1"/>
</dbReference>
<dbReference type="PRINTS" id="PR00035">
    <property type="entry name" value="HTHGNTR"/>
</dbReference>